<name>A0A9D7FRP5_9GAMM</name>
<dbReference type="InterPro" id="IPR011989">
    <property type="entry name" value="ARM-like"/>
</dbReference>
<organism evidence="2 3">
    <name type="scientific">Limnobaculum xujianqingii</name>
    <dbReference type="NCBI Taxonomy" id="2738837"/>
    <lineage>
        <taxon>Bacteria</taxon>
        <taxon>Pseudomonadati</taxon>
        <taxon>Pseudomonadota</taxon>
        <taxon>Gammaproteobacteria</taxon>
        <taxon>Enterobacterales</taxon>
        <taxon>Budviciaceae</taxon>
        <taxon>Limnobaculum</taxon>
    </lineage>
</organism>
<protein>
    <recommendedName>
        <fullName evidence="5">HEAT repeat domain-containing protein</fullName>
    </recommendedName>
</protein>
<evidence type="ECO:0008006" key="5">
    <source>
        <dbReference type="Google" id="ProtNLM"/>
    </source>
</evidence>
<sequence length="1076" mass="120081">MNTANILKALEKLDHDQRWKYMIELGKKAKNYLTLSQSLTALSVSDIHYHRVIALMSAHGSHDRAMIARALEDASNLHLSSAVTLAAQHLDADQIVGLVPGLSKKRRHLMFMALLRVRRAEVNDRLYNLLGIHEKRQLISYTSETFVRSLDASHFDGLDSSQWARLASRFPSLTQQRLSERLSSTLEPSWLLQSSVTYVLHRMFRFSPDTGLILLKQAMTRMEPRRLPFSLYAKRFASDISALVLAHQGSLSVTFPLNALKRLDNGTLCQLAQAGTLTNLSHVFAKLLPEQRMALYASVGEAWRDANGALPLSYVKALSENQREAEAKHVFSLPLLASQPLLRLPYLGVLSFPDALTLAEPYLSQPEGDLRAAAVKSLVEGGRYYSDRLGAILDFCLKRENEQDPVRLAMIDALASLPPSRWSSAHLTQLKGIIDAALRARDCSFLTMAEAARLLMSMVIYQTDFVVAELPGLVERMGRLNTLSLESRMTDAQMIRLAPVLIPLMKVWIARNHHELALGLISCFGRRAKAVPEFAQMMIKMTSDQRGHVARSGLNSLIRMEFKPQVAELIPALIKQDEGWIQVREVAEYLHRYRQSLLTPFLTYRVYKGRFSSGSTATIPGFYDGFARWTDSQQQQYAKALQGIINSSKRNAWELYQVVNQLAAMPSIDLSPLIKLADVRTSDAALRDKSLEALGRADAGRGVAALLDALDDARARVAIYALRRSLLNMPGRQALNLLSAVTSTKITVVKEVIRLAGEFEGEETYTFLRRFARTENLHPDVEIALLRAFWGYLNHDEVWADFHAAARNPRAALARSTIRIPQEGLSVKGQQQLAIQMMLLLGHTNAQVQRETLERLVFMPLGFPDTGLRNALIPLLENIDPSICQLAAQALLAMYASDNDAELVNTFAGVTQAQSLVAIVSAYAQRKQINSYGLAWSAQQLGERLLARRWQPGQAIRLAIMMLNPSVSLAFIQQIQQSELLHPGAVDAGLITLRKMAIANTRRELELIESVLRSASDTGLRRLGLGLLCELADKYGWSKALRESLQGYRIDPSLWISDMAELIIPPPTLPEAESIN</sequence>
<dbReference type="EMBL" id="JADRCP010000001">
    <property type="protein sequence ID" value="MBK5175638.1"/>
    <property type="molecule type" value="Genomic_DNA"/>
</dbReference>
<evidence type="ECO:0000313" key="3">
    <source>
        <dbReference type="Proteomes" id="UP000807542"/>
    </source>
</evidence>
<accession>A0A9D7FRP5</accession>
<evidence type="ECO:0000313" key="4">
    <source>
        <dbReference type="Proteomes" id="UP001296969"/>
    </source>
</evidence>
<proteinExistence type="predicted"/>
<dbReference type="AlphaFoldDB" id="A0A9D7FRP5"/>
<evidence type="ECO:0000313" key="1">
    <source>
        <dbReference type="EMBL" id="MBK5072329.1"/>
    </source>
</evidence>
<dbReference type="Proteomes" id="UP001296969">
    <property type="component" value="Unassembled WGS sequence"/>
</dbReference>
<dbReference type="SUPFAM" id="SSF48371">
    <property type="entry name" value="ARM repeat"/>
    <property type="match status" value="1"/>
</dbReference>
<dbReference type="EMBL" id="JADRCQ010000001">
    <property type="protein sequence ID" value="MBK5072329.1"/>
    <property type="molecule type" value="Genomic_DNA"/>
</dbReference>
<dbReference type="Gene3D" id="1.25.10.10">
    <property type="entry name" value="Leucine-rich Repeat Variant"/>
    <property type="match status" value="1"/>
</dbReference>
<keyword evidence="4" id="KW-1185">Reference proteome</keyword>
<gene>
    <name evidence="2" type="ORF">I2492_04770</name>
    <name evidence="1" type="ORF">I2493_04770</name>
</gene>
<evidence type="ECO:0000313" key="2">
    <source>
        <dbReference type="EMBL" id="MBK5175638.1"/>
    </source>
</evidence>
<dbReference type="InterPro" id="IPR016024">
    <property type="entry name" value="ARM-type_fold"/>
</dbReference>
<comment type="caution">
    <text evidence="2">The sequence shown here is derived from an EMBL/GenBank/DDBJ whole genome shotgun (WGS) entry which is preliminary data.</text>
</comment>
<reference evidence="2 4" key="1">
    <citation type="submission" date="2020-11" db="EMBL/GenBank/DDBJ databases">
        <title>Insectihabitans protaetiae gen. nov. sp. nov. and Insectihabitans allomyrinae sp. nov., isolated from larvae of Protaetia brevitarsis seulensis and Allomyrina dichotoma, respectively.</title>
        <authorList>
            <person name="Lee S.D."/>
            <person name="Byeon Y.-S."/>
            <person name="Kim S.-M."/>
            <person name="Yang H.L."/>
            <person name="Kim I.S."/>
        </authorList>
    </citation>
    <scope>NUCLEOTIDE SEQUENCE</scope>
    <source>
        <strain evidence="2">CWB-B4</strain>
        <strain evidence="1 4">CWB-B43</strain>
    </source>
</reference>
<dbReference type="Proteomes" id="UP000807542">
    <property type="component" value="Unassembled WGS sequence"/>
</dbReference>
<dbReference type="RefSeq" id="WP_228397457.1">
    <property type="nucleotide sequence ID" value="NZ_JADRCP010000001.1"/>
</dbReference>